<organism evidence="1">
    <name type="scientific">Arundo donax</name>
    <name type="common">Giant reed</name>
    <name type="synonym">Donax arundinaceus</name>
    <dbReference type="NCBI Taxonomy" id="35708"/>
    <lineage>
        <taxon>Eukaryota</taxon>
        <taxon>Viridiplantae</taxon>
        <taxon>Streptophyta</taxon>
        <taxon>Embryophyta</taxon>
        <taxon>Tracheophyta</taxon>
        <taxon>Spermatophyta</taxon>
        <taxon>Magnoliopsida</taxon>
        <taxon>Liliopsida</taxon>
        <taxon>Poales</taxon>
        <taxon>Poaceae</taxon>
        <taxon>PACMAD clade</taxon>
        <taxon>Arundinoideae</taxon>
        <taxon>Arundineae</taxon>
        <taxon>Arundo</taxon>
    </lineage>
</organism>
<protein>
    <submittedName>
        <fullName evidence="1">Uncharacterized protein</fullName>
    </submittedName>
</protein>
<dbReference type="AlphaFoldDB" id="A0A0A9EFE7"/>
<reference evidence="1" key="1">
    <citation type="submission" date="2014-09" db="EMBL/GenBank/DDBJ databases">
        <authorList>
            <person name="Magalhaes I.L.F."/>
            <person name="Oliveira U."/>
            <person name="Santos F.R."/>
            <person name="Vidigal T.H.D.A."/>
            <person name="Brescovit A.D."/>
            <person name="Santos A.J."/>
        </authorList>
    </citation>
    <scope>NUCLEOTIDE SEQUENCE</scope>
    <source>
        <tissue evidence="1">Shoot tissue taken approximately 20 cm above the soil surface</tissue>
    </source>
</reference>
<evidence type="ECO:0000313" key="1">
    <source>
        <dbReference type="EMBL" id="JAD98801.1"/>
    </source>
</evidence>
<dbReference type="EMBL" id="GBRH01199094">
    <property type="protein sequence ID" value="JAD98801.1"/>
    <property type="molecule type" value="Transcribed_RNA"/>
</dbReference>
<accession>A0A0A9EFE7</accession>
<sequence>MQGVQHLKVILIAIHRTVHLSSAVMKLALTISLLQTLLLPSQGCAGHLSAMSSLSMLLTCWVEVKKQLQELSRRL</sequence>
<proteinExistence type="predicted"/>
<reference evidence="1" key="2">
    <citation type="journal article" date="2015" name="Data Brief">
        <title>Shoot transcriptome of the giant reed, Arundo donax.</title>
        <authorList>
            <person name="Barrero R.A."/>
            <person name="Guerrero F.D."/>
            <person name="Moolhuijzen P."/>
            <person name="Goolsby J.A."/>
            <person name="Tidwell J."/>
            <person name="Bellgard S.E."/>
            <person name="Bellgard M.I."/>
        </authorList>
    </citation>
    <scope>NUCLEOTIDE SEQUENCE</scope>
    <source>
        <tissue evidence="1">Shoot tissue taken approximately 20 cm above the soil surface</tissue>
    </source>
</reference>
<name>A0A0A9EFE7_ARUDO</name>